<proteinExistence type="predicted"/>
<organismHost>
    <name type="scientific">Acanthamoeba polyphaga</name>
    <name type="common">Amoeba</name>
    <dbReference type="NCBI Taxonomy" id="5757"/>
</organismHost>
<evidence type="ECO:0000313" key="2">
    <source>
        <dbReference type="EMBL" id="AVG46334.1"/>
    </source>
</evidence>
<dbReference type="Proteomes" id="UP000279644">
    <property type="component" value="Segment"/>
</dbReference>
<evidence type="ECO:0000256" key="1">
    <source>
        <dbReference type="SAM" id="Phobius"/>
    </source>
</evidence>
<protein>
    <submittedName>
        <fullName evidence="2">Uncharacterized protein</fullName>
    </submittedName>
</protein>
<keyword evidence="1" id="KW-1133">Transmembrane helix</keyword>
<feature type="transmembrane region" description="Helical" evidence="1">
    <location>
        <begin position="12"/>
        <end position="35"/>
    </location>
</feature>
<accession>A0A2L2DJI7</accession>
<reference evidence="2" key="1">
    <citation type="journal article" date="2017" name="Front. Microbiol.">
        <title>Genome Characterization of the First Mimiviruses of Lineage C Isolated in Brazil.</title>
        <authorList>
            <person name="Assis F.L."/>
            <person name="Franco-Luiz A.P.M."/>
            <person name="Dos Santos R.N."/>
            <person name="Campos F.S."/>
            <person name="Dornas F.P."/>
            <person name="Borato P.V.M."/>
            <person name="Franco A.C."/>
            <person name="Abrahao J.S."/>
            <person name="Colson P."/>
            <person name="Scola B."/>
        </authorList>
    </citation>
    <scope>NUCLEOTIDE SEQUENCE [LARGE SCALE GENOMIC DNA]</scope>
</reference>
<feature type="transmembrane region" description="Helical" evidence="1">
    <location>
        <begin position="55"/>
        <end position="73"/>
    </location>
</feature>
<organism evidence="2">
    <name type="scientific">Acanthamoeba polyphaga mimivirus</name>
    <name type="common">APMV</name>
    <dbReference type="NCBI Taxonomy" id="212035"/>
    <lineage>
        <taxon>Viruses</taxon>
        <taxon>Varidnaviria</taxon>
        <taxon>Bamfordvirae</taxon>
        <taxon>Nucleocytoviricota</taxon>
        <taxon>Megaviricetes</taxon>
        <taxon>Imitervirales</taxon>
        <taxon>Mimiviridae</taxon>
        <taxon>Megamimivirinae</taxon>
        <taxon>Mimivirus</taxon>
        <taxon>Mimivirus bradfordmassiliense</taxon>
    </lineage>
</organism>
<keyword evidence="1" id="KW-0812">Transmembrane</keyword>
<dbReference type="EMBL" id="MG602508">
    <property type="protein sequence ID" value="AVG47444.1"/>
    <property type="molecule type" value="Genomic_DNA"/>
</dbReference>
<name>A0A2L2DJI7_MIMIV</name>
<keyword evidence="1" id="KW-0472">Membrane</keyword>
<sequence>MGFISNTWKIMYELSDCNAVVFSYCFRCAVFGYVFGKIFNKDLSLISPKFTSENISYFFALIGIYYGFKKGFIKMIKNRIQ</sequence>
<dbReference type="EMBL" id="MG602507">
    <property type="protein sequence ID" value="AVG46334.1"/>
    <property type="molecule type" value="Genomic_DNA"/>
</dbReference>
<dbReference type="Proteomes" id="UP000280369">
    <property type="component" value="Segment"/>
</dbReference>